<name>A0ABR1BLD6_NECAM</name>
<keyword evidence="5" id="KW-1185">Reference proteome</keyword>
<proteinExistence type="predicted"/>
<reference evidence="4 5" key="1">
    <citation type="submission" date="2023-08" db="EMBL/GenBank/DDBJ databases">
        <title>A Necator americanus chromosomal reference genome.</title>
        <authorList>
            <person name="Ilik V."/>
            <person name="Petrzelkova K.J."/>
            <person name="Pardy F."/>
            <person name="Fuh T."/>
            <person name="Niatou-Singa F.S."/>
            <person name="Gouil Q."/>
            <person name="Baker L."/>
            <person name="Ritchie M.E."/>
            <person name="Jex A.R."/>
            <person name="Gazzola D."/>
            <person name="Li H."/>
            <person name="Toshio Fujiwara R."/>
            <person name="Zhan B."/>
            <person name="Aroian R.V."/>
            <person name="Pafco B."/>
            <person name="Schwarz E.M."/>
        </authorList>
    </citation>
    <scope>NUCLEOTIDE SEQUENCE [LARGE SCALE GENOMIC DNA]</scope>
    <source>
        <strain evidence="4 5">Aroian</strain>
        <tissue evidence="4">Whole animal</tissue>
    </source>
</reference>
<evidence type="ECO:0000313" key="5">
    <source>
        <dbReference type="Proteomes" id="UP001303046"/>
    </source>
</evidence>
<dbReference type="InterPro" id="IPR043968">
    <property type="entry name" value="SGNH"/>
</dbReference>
<dbReference type="Proteomes" id="UP001303046">
    <property type="component" value="Unassembled WGS sequence"/>
</dbReference>
<dbReference type="PANTHER" id="PTHR23028">
    <property type="entry name" value="ACETYLTRANSFERASE"/>
    <property type="match status" value="1"/>
</dbReference>
<evidence type="ECO:0008006" key="6">
    <source>
        <dbReference type="Google" id="ProtNLM"/>
    </source>
</evidence>
<keyword evidence="1" id="KW-0812">Transmembrane</keyword>
<keyword evidence="1" id="KW-0472">Membrane</keyword>
<evidence type="ECO:0000259" key="2">
    <source>
        <dbReference type="Pfam" id="PF01757"/>
    </source>
</evidence>
<evidence type="ECO:0000256" key="1">
    <source>
        <dbReference type="SAM" id="Phobius"/>
    </source>
</evidence>
<dbReference type="EMBL" id="JAVFWL010000001">
    <property type="protein sequence ID" value="KAK6726715.1"/>
    <property type="molecule type" value="Genomic_DNA"/>
</dbReference>
<feature type="transmembrane region" description="Helical" evidence="1">
    <location>
        <begin position="335"/>
        <end position="355"/>
    </location>
</feature>
<feature type="transmembrane region" description="Helical" evidence="1">
    <location>
        <begin position="417"/>
        <end position="434"/>
    </location>
</feature>
<comment type="caution">
    <text evidence="4">The sequence shown here is derived from an EMBL/GenBank/DDBJ whole genome shotgun (WGS) entry which is preliminary data.</text>
</comment>
<gene>
    <name evidence="4" type="primary">Necator_chrI.g934</name>
    <name evidence="4" type="ORF">RB195_004810</name>
</gene>
<feature type="domain" description="Acyltransferase 3" evidence="2">
    <location>
        <begin position="198"/>
        <end position="518"/>
    </location>
</feature>
<feature type="transmembrane region" description="Helical" evidence="1">
    <location>
        <begin position="441"/>
        <end position="458"/>
    </location>
</feature>
<feature type="domain" description="SGNH" evidence="3">
    <location>
        <begin position="615"/>
        <end position="850"/>
    </location>
</feature>
<feature type="transmembrane region" description="Helical" evidence="1">
    <location>
        <begin position="470"/>
        <end position="493"/>
    </location>
</feature>
<feature type="transmembrane region" description="Helical" evidence="1">
    <location>
        <begin position="362"/>
        <end position="382"/>
    </location>
</feature>
<accession>A0ABR1BLD6</accession>
<dbReference type="InterPro" id="IPR050879">
    <property type="entry name" value="Acyltransferase_3"/>
</dbReference>
<organism evidence="4 5">
    <name type="scientific">Necator americanus</name>
    <name type="common">Human hookworm</name>
    <dbReference type="NCBI Taxonomy" id="51031"/>
    <lineage>
        <taxon>Eukaryota</taxon>
        <taxon>Metazoa</taxon>
        <taxon>Ecdysozoa</taxon>
        <taxon>Nematoda</taxon>
        <taxon>Chromadorea</taxon>
        <taxon>Rhabditida</taxon>
        <taxon>Rhabditina</taxon>
        <taxon>Rhabditomorpha</taxon>
        <taxon>Strongyloidea</taxon>
        <taxon>Ancylostomatidae</taxon>
        <taxon>Bunostominae</taxon>
        <taxon>Necator</taxon>
    </lineage>
</organism>
<dbReference type="PANTHER" id="PTHR23028:SF127">
    <property type="entry name" value="ACYL_TRANSF_3 DOMAIN-CONTAINING PROTEIN-RELATED"/>
    <property type="match status" value="1"/>
</dbReference>
<feature type="transmembrane region" description="Helical" evidence="1">
    <location>
        <begin position="263"/>
        <end position="283"/>
    </location>
</feature>
<sequence>MRGRGITLRPQQRGAIIPAQWALDGFSALATVSNNAAISQFTPATEQNSTATPVNTNEILVSQGETSSDDLSDSEDNVCYRYIEMFVVPETNATSVTEDIVKEAARNLLKLSRVVTDHIFVLNAIPRPLSKFLSIYEQSLRKHHPINPVSYEKRSLQKVKMKFDERSVLPCKAESANLGKEEIVYATRSVGCASYRNDLQGIRAIAITSVLLFHYYPSLFSNGYVGVDQFFVLSGYLMSMVTEQEKKFGIREIAYFYYRRAKRILPSYLLMIILSLTCSRFLFSDYIQVSNLESAKYALLFTTNIQAADSVRNYETMLSKATDLFTHTWSIAVEMQFYAIFPAIMVIFKMLPLWIAMTTLKLLVSLSILCHVILPPTVAFNFTHARIWQFVFGIYVHQLSRQTTNPDPETSRKYMNLTNYGFCLAAIIGTNLLPFMTMNSLILRIITTLLTGGLIFLHPPNEANFMSSKYFTYVGHISYSLYLVHWPIYIIFWQYNFRDTVGLSCGLILSILVAVVLTETFEKLYLQAGVRTVLCLIVCLYAVNLLLIDKQKKHDLLEQELESAVNLFTPVCLSKNMNTNCDIPFSATKLGIEQVLRLNTLFTMSDVQLLSYKECSYRRGWHIPWGYCDLPSESRNPARKIMVIGNSYAANQARLVYEMCHSSDVDVQVFAMGGCNVLTIDRQYHHCWKSHSVFNKVVREYKPNVLFVLSRYTDMFDVPETNTTSETENIVKEAVSSLRKLSRTVTDHIFVLNAIPRPHFAFEYNHEHSLREHRPIEPTELLNVTGLEVARRRVAESVATCSKCSIIDYTPTFTLNNTFRLFDAHSNVAYMNGMYHFTPLGLHRLRPFFKNICDHISSYSNRTVT</sequence>
<dbReference type="Pfam" id="PF01757">
    <property type="entry name" value="Acyl_transf_3"/>
    <property type="match status" value="1"/>
</dbReference>
<evidence type="ECO:0000259" key="3">
    <source>
        <dbReference type="Pfam" id="PF19040"/>
    </source>
</evidence>
<evidence type="ECO:0000313" key="4">
    <source>
        <dbReference type="EMBL" id="KAK6726715.1"/>
    </source>
</evidence>
<keyword evidence="1" id="KW-1133">Transmembrane helix</keyword>
<feature type="transmembrane region" description="Helical" evidence="1">
    <location>
        <begin position="524"/>
        <end position="547"/>
    </location>
</feature>
<dbReference type="Pfam" id="PF19040">
    <property type="entry name" value="SGNH"/>
    <property type="match status" value="1"/>
</dbReference>
<protein>
    <recommendedName>
        <fullName evidence="6">Acyltransferase</fullName>
    </recommendedName>
</protein>
<feature type="transmembrane region" description="Helical" evidence="1">
    <location>
        <begin position="500"/>
        <end position="518"/>
    </location>
</feature>
<dbReference type="InterPro" id="IPR002656">
    <property type="entry name" value="Acyl_transf_3_dom"/>
</dbReference>